<evidence type="ECO:0000256" key="1">
    <source>
        <dbReference type="SAM" id="Phobius"/>
    </source>
</evidence>
<sequence length="97" mass="10885">RSTISSVGHLPCLRKLGYCLLGSLHVLTRSIIFKVSQYQFTSARFYVLLVLLVLTALTPVFILFAFAKTISFHFQAMSQRGMSSNLNSSATRVLKDR</sequence>
<keyword evidence="1" id="KW-0472">Membrane</keyword>
<dbReference type="Proteomes" id="UP001219518">
    <property type="component" value="Unassembled WGS sequence"/>
</dbReference>
<evidence type="ECO:0000313" key="2">
    <source>
        <dbReference type="EMBL" id="KAK3916980.1"/>
    </source>
</evidence>
<name>A0AAE1LFC6_9NEOP</name>
<keyword evidence="3" id="KW-0808">Transferase</keyword>
<keyword evidence="4" id="KW-1185">Reference proteome</keyword>
<dbReference type="AlphaFoldDB" id="A0AAE1LFC6"/>
<accession>A0AAE1LFC6</accession>
<dbReference type="EMBL" id="JAHWGI010000649">
    <property type="protein sequence ID" value="KAK3916980.1"/>
    <property type="molecule type" value="Genomic_DNA"/>
</dbReference>
<proteinExistence type="predicted"/>
<keyword evidence="1" id="KW-1133">Transmembrane helix</keyword>
<dbReference type="GO" id="GO:0016301">
    <property type="term" value="F:kinase activity"/>
    <property type="evidence" value="ECO:0007669"/>
    <property type="project" value="UniProtKB-KW"/>
</dbReference>
<feature type="non-terminal residue" evidence="3">
    <location>
        <position position="97"/>
    </location>
</feature>
<gene>
    <name evidence="3" type="ORF">KUF71_007520</name>
    <name evidence="2" type="ORF">KUF71_026012</name>
</gene>
<feature type="transmembrane region" description="Helical" evidence="1">
    <location>
        <begin position="45"/>
        <end position="67"/>
    </location>
</feature>
<keyword evidence="3" id="KW-0418">Kinase</keyword>
<reference evidence="3" key="1">
    <citation type="submission" date="2021-07" db="EMBL/GenBank/DDBJ databases">
        <authorList>
            <person name="Catto M.A."/>
            <person name="Jacobson A."/>
            <person name="Kennedy G."/>
            <person name="Labadie P."/>
            <person name="Hunt B.G."/>
            <person name="Srinivasan R."/>
        </authorList>
    </citation>
    <scope>NUCLEOTIDE SEQUENCE</scope>
    <source>
        <strain evidence="3">PL_HMW_Pooled</strain>
        <tissue evidence="3">Head</tissue>
    </source>
</reference>
<evidence type="ECO:0000313" key="3">
    <source>
        <dbReference type="EMBL" id="KAK3918066.1"/>
    </source>
</evidence>
<evidence type="ECO:0000313" key="4">
    <source>
        <dbReference type="Proteomes" id="UP001219518"/>
    </source>
</evidence>
<dbReference type="EMBL" id="JAHWGI010000863">
    <property type="protein sequence ID" value="KAK3918066.1"/>
    <property type="molecule type" value="Genomic_DNA"/>
</dbReference>
<organism evidence="3 4">
    <name type="scientific">Frankliniella fusca</name>
    <dbReference type="NCBI Taxonomy" id="407009"/>
    <lineage>
        <taxon>Eukaryota</taxon>
        <taxon>Metazoa</taxon>
        <taxon>Ecdysozoa</taxon>
        <taxon>Arthropoda</taxon>
        <taxon>Hexapoda</taxon>
        <taxon>Insecta</taxon>
        <taxon>Pterygota</taxon>
        <taxon>Neoptera</taxon>
        <taxon>Paraneoptera</taxon>
        <taxon>Thysanoptera</taxon>
        <taxon>Terebrantia</taxon>
        <taxon>Thripoidea</taxon>
        <taxon>Thripidae</taxon>
        <taxon>Frankliniella</taxon>
    </lineage>
</organism>
<protein>
    <submittedName>
        <fullName evidence="3">Serine/threonine-protein kinase KIPK1</fullName>
    </submittedName>
</protein>
<reference evidence="3" key="2">
    <citation type="journal article" date="2023" name="BMC Genomics">
        <title>Pest status, molecular evolution, and epigenetic factors derived from the genome assembly of Frankliniella fusca, a thysanopteran phytovirus vector.</title>
        <authorList>
            <person name="Catto M.A."/>
            <person name="Labadie P.E."/>
            <person name="Jacobson A.L."/>
            <person name="Kennedy G.G."/>
            <person name="Srinivasan R."/>
            <person name="Hunt B.G."/>
        </authorList>
    </citation>
    <scope>NUCLEOTIDE SEQUENCE</scope>
    <source>
        <strain evidence="3">PL_HMW_Pooled</strain>
    </source>
</reference>
<keyword evidence="1" id="KW-0812">Transmembrane</keyword>
<comment type="caution">
    <text evidence="3">The sequence shown here is derived from an EMBL/GenBank/DDBJ whole genome shotgun (WGS) entry which is preliminary data.</text>
</comment>